<gene>
    <name evidence="1" type="ORF">SAMN02745691_02099</name>
</gene>
<sequence length="57" mass="6462">MQCCRISAKVVTNRTLCFVVPKVITIGTVSRGETMLTEYIKKFLDVCDEANAEYLCR</sequence>
<proteinExistence type="predicted"/>
<dbReference type="AlphaFoldDB" id="A0A1M6JZI9"/>
<evidence type="ECO:0000313" key="2">
    <source>
        <dbReference type="Proteomes" id="UP000184342"/>
    </source>
</evidence>
<accession>A0A1M6JZI9</accession>
<dbReference type="STRING" id="1122934.SAMN02745691_02099"/>
<keyword evidence="2" id="KW-1185">Reference proteome</keyword>
<name>A0A1M6JZI9_9FIRM</name>
<dbReference type="EMBL" id="FQYT01000024">
    <property type="protein sequence ID" value="SHJ52105.1"/>
    <property type="molecule type" value="Genomic_DNA"/>
</dbReference>
<organism evidence="1 2">
    <name type="scientific">Parasporobacterium paucivorans DSM 15970</name>
    <dbReference type="NCBI Taxonomy" id="1122934"/>
    <lineage>
        <taxon>Bacteria</taxon>
        <taxon>Bacillati</taxon>
        <taxon>Bacillota</taxon>
        <taxon>Clostridia</taxon>
        <taxon>Lachnospirales</taxon>
        <taxon>Lachnospiraceae</taxon>
        <taxon>Parasporobacterium</taxon>
    </lineage>
</organism>
<dbReference type="Proteomes" id="UP000184342">
    <property type="component" value="Unassembled WGS sequence"/>
</dbReference>
<evidence type="ECO:0000313" key="1">
    <source>
        <dbReference type="EMBL" id="SHJ52105.1"/>
    </source>
</evidence>
<reference evidence="1 2" key="1">
    <citation type="submission" date="2016-11" db="EMBL/GenBank/DDBJ databases">
        <authorList>
            <person name="Jaros S."/>
            <person name="Januszkiewicz K."/>
            <person name="Wedrychowicz H."/>
        </authorList>
    </citation>
    <scope>NUCLEOTIDE SEQUENCE [LARGE SCALE GENOMIC DNA]</scope>
    <source>
        <strain evidence="1 2">DSM 15970</strain>
    </source>
</reference>
<protein>
    <submittedName>
        <fullName evidence="1">Uncharacterized protein</fullName>
    </submittedName>
</protein>